<organism evidence="3 4">
    <name type="scientific">Apatococcus fuscideae</name>
    <dbReference type="NCBI Taxonomy" id="2026836"/>
    <lineage>
        <taxon>Eukaryota</taxon>
        <taxon>Viridiplantae</taxon>
        <taxon>Chlorophyta</taxon>
        <taxon>core chlorophytes</taxon>
        <taxon>Trebouxiophyceae</taxon>
        <taxon>Chlorellales</taxon>
        <taxon>Chlorellaceae</taxon>
        <taxon>Apatococcus</taxon>
    </lineage>
</organism>
<evidence type="ECO:0000256" key="1">
    <source>
        <dbReference type="SAM" id="MobiDB-lite"/>
    </source>
</evidence>
<feature type="region of interest" description="Disordered" evidence="1">
    <location>
        <begin position="153"/>
        <end position="294"/>
    </location>
</feature>
<feature type="compositionally biased region" description="Low complexity" evidence="1">
    <location>
        <begin position="105"/>
        <end position="122"/>
    </location>
</feature>
<dbReference type="PANTHER" id="PTHR22929">
    <property type="entry name" value="RNA POLYMERASE III TRANSCRIPTION INITIATION FACTOR B"/>
    <property type="match status" value="1"/>
</dbReference>
<gene>
    <name evidence="3" type="ORF">WJX84_007708</name>
</gene>
<name>A0AAW1T2I3_9CHLO</name>
<dbReference type="CDD" id="cd00167">
    <property type="entry name" value="SANT"/>
    <property type="match status" value="1"/>
</dbReference>
<feature type="compositionally biased region" description="Basic and acidic residues" evidence="1">
    <location>
        <begin position="323"/>
        <end position="333"/>
    </location>
</feature>
<dbReference type="AlphaFoldDB" id="A0AAW1T2I3"/>
<dbReference type="Pfam" id="PF15963">
    <property type="entry name" value="Myb_DNA-bind_7"/>
    <property type="match status" value="2"/>
</dbReference>
<sequence length="563" mass="60046">MDLSALDKLPNEGSDSRNPRFKPRARPVARKPAAASKSKAAASKQPITGASDPPQLLSNSGGSQPTQPEPPSFFVAAAAPNAAEPDLSLHPNQEVAYPSSVQPESSGPPASSADALASLTAGPHCSKLHGTAAAKSVEKAAAARSAVKRVRFSQDTAAGENEQLQQTQTAMPGASLMHDNTCSPPDAATAPQQETHETAKSVKQAPVRGRGWGRRETRARKVLPVIPEANDAAAASADGAGAISPAGGAPSQTSSADMDWEADEKGAAVCGRKRDRGLGNKGEGSRGKRGRKSYADLALESVDRKTATLSQLVHHAVARERLKADEEKRMREEGGEEEGESVEAPAGRVRPQGHKQGQQQPPQPASQAAVMAPRVVLRDGIMQVDIESLTVEAQESLEDRKVVTTEALVNSASYSNRCRPERWTAEDTELFYQLLAKFGTDFQTMQKLMPGRSRSQLKTKYGREQKLNAERIDLALKGQAGGCADGKVSCCKLLAKFGTDFQTMQKLMPGRSRSQLKTKYGREQKLNAERIDLALKGQAGGCADGLLRTRIDPQDKARDSPQC</sequence>
<feature type="region of interest" description="Disordered" evidence="1">
    <location>
        <begin position="323"/>
        <end position="369"/>
    </location>
</feature>
<dbReference type="PANTHER" id="PTHR22929:SF0">
    <property type="entry name" value="TRANSCRIPTION FACTOR TFIIIB COMPONENT B'' HOMOLOG"/>
    <property type="match status" value="1"/>
</dbReference>
<dbReference type="GO" id="GO:0000126">
    <property type="term" value="C:transcription factor TFIIIB complex"/>
    <property type="evidence" value="ECO:0007669"/>
    <property type="project" value="TreeGrafter"/>
</dbReference>
<keyword evidence="4" id="KW-1185">Reference proteome</keyword>
<protein>
    <recommendedName>
        <fullName evidence="2">Myb-like domain-containing protein</fullName>
    </recommendedName>
</protein>
<evidence type="ECO:0000259" key="2">
    <source>
        <dbReference type="SMART" id="SM00717"/>
    </source>
</evidence>
<dbReference type="Gene3D" id="1.10.10.60">
    <property type="entry name" value="Homeodomain-like"/>
    <property type="match status" value="1"/>
</dbReference>
<evidence type="ECO:0000313" key="3">
    <source>
        <dbReference type="EMBL" id="KAK9862799.1"/>
    </source>
</evidence>
<dbReference type="GO" id="GO:0070898">
    <property type="term" value="P:RNA polymerase III preinitiation complex assembly"/>
    <property type="evidence" value="ECO:0007669"/>
    <property type="project" value="TreeGrafter"/>
</dbReference>
<feature type="compositionally biased region" description="Low complexity" evidence="1">
    <location>
        <begin position="229"/>
        <end position="250"/>
    </location>
</feature>
<feature type="compositionally biased region" description="Low complexity" evidence="1">
    <location>
        <begin position="30"/>
        <end position="44"/>
    </location>
</feature>
<proteinExistence type="predicted"/>
<dbReference type="InterPro" id="IPR039467">
    <property type="entry name" value="TFIIIB_B''_Myb"/>
</dbReference>
<feature type="compositionally biased region" description="Polar residues" evidence="1">
    <location>
        <begin position="56"/>
        <end position="66"/>
    </location>
</feature>
<dbReference type="EMBL" id="JALJOV010000555">
    <property type="protein sequence ID" value="KAK9862799.1"/>
    <property type="molecule type" value="Genomic_DNA"/>
</dbReference>
<dbReference type="GO" id="GO:0001156">
    <property type="term" value="F:TFIIIC-class transcription factor complex binding"/>
    <property type="evidence" value="ECO:0007669"/>
    <property type="project" value="TreeGrafter"/>
</dbReference>
<comment type="caution">
    <text evidence="3">The sequence shown here is derived from an EMBL/GenBank/DDBJ whole genome shotgun (WGS) entry which is preliminary data.</text>
</comment>
<evidence type="ECO:0000313" key="4">
    <source>
        <dbReference type="Proteomes" id="UP001485043"/>
    </source>
</evidence>
<accession>A0AAW1T2I3</accession>
<dbReference type="SMART" id="SM00717">
    <property type="entry name" value="SANT"/>
    <property type="match status" value="1"/>
</dbReference>
<feature type="compositionally biased region" description="Basic residues" evidence="1">
    <location>
        <begin position="19"/>
        <end position="29"/>
    </location>
</feature>
<feature type="region of interest" description="Disordered" evidence="1">
    <location>
        <begin position="1"/>
        <end position="124"/>
    </location>
</feature>
<feature type="compositionally biased region" description="Low complexity" evidence="1">
    <location>
        <begin position="72"/>
        <end position="85"/>
    </location>
</feature>
<dbReference type="SUPFAM" id="SSF46689">
    <property type="entry name" value="Homeodomain-like"/>
    <property type="match status" value="1"/>
</dbReference>
<reference evidence="3 4" key="1">
    <citation type="journal article" date="2024" name="Nat. Commun.">
        <title>Phylogenomics reveals the evolutionary origins of lichenization in chlorophyte algae.</title>
        <authorList>
            <person name="Puginier C."/>
            <person name="Libourel C."/>
            <person name="Otte J."/>
            <person name="Skaloud P."/>
            <person name="Haon M."/>
            <person name="Grisel S."/>
            <person name="Petersen M."/>
            <person name="Berrin J.G."/>
            <person name="Delaux P.M."/>
            <person name="Dal Grande F."/>
            <person name="Keller J."/>
        </authorList>
    </citation>
    <scope>NUCLEOTIDE SEQUENCE [LARGE SCALE GENOMIC DNA]</scope>
    <source>
        <strain evidence="3 4">SAG 2523</strain>
    </source>
</reference>
<feature type="compositionally biased region" description="Low complexity" evidence="1">
    <location>
        <begin position="356"/>
        <end position="369"/>
    </location>
</feature>
<dbReference type="Proteomes" id="UP001485043">
    <property type="component" value="Unassembled WGS sequence"/>
</dbReference>
<dbReference type="InterPro" id="IPR001005">
    <property type="entry name" value="SANT/Myb"/>
</dbReference>
<dbReference type="InterPro" id="IPR009057">
    <property type="entry name" value="Homeodomain-like_sf"/>
</dbReference>
<feature type="domain" description="Myb-like" evidence="2">
    <location>
        <begin position="419"/>
        <end position="467"/>
    </location>
</feature>